<evidence type="ECO:0000313" key="1">
    <source>
        <dbReference type="EMBL" id="KAF2614230.1"/>
    </source>
</evidence>
<accession>A0A8S9M242</accession>
<sequence length="50" mass="5514">MLQPSSPTTSVEKVMNTVLKRDVRVCLNGIRSLPSNVDEDILCKAQVAEK</sequence>
<organism evidence="1">
    <name type="scientific">Brassica cretica</name>
    <name type="common">Mustard</name>
    <dbReference type="NCBI Taxonomy" id="69181"/>
    <lineage>
        <taxon>Eukaryota</taxon>
        <taxon>Viridiplantae</taxon>
        <taxon>Streptophyta</taxon>
        <taxon>Embryophyta</taxon>
        <taxon>Tracheophyta</taxon>
        <taxon>Spermatophyta</taxon>
        <taxon>Magnoliopsida</taxon>
        <taxon>eudicotyledons</taxon>
        <taxon>Gunneridae</taxon>
        <taxon>Pentapetalae</taxon>
        <taxon>rosids</taxon>
        <taxon>malvids</taxon>
        <taxon>Brassicales</taxon>
        <taxon>Brassicaceae</taxon>
        <taxon>Brassiceae</taxon>
        <taxon>Brassica</taxon>
    </lineage>
</organism>
<name>A0A8S9M242_BRACR</name>
<dbReference type="EMBL" id="QGKY02000089">
    <property type="protein sequence ID" value="KAF2614230.1"/>
    <property type="molecule type" value="Genomic_DNA"/>
</dbReference>
<comment type="caution">
    <text evidence="1">The sequence shown here is derived from an EMBL/GenBank/DDBJ whole genome shotgun (WGS) entry which is preliminary data.</text>
</comment>
<reference evidence="1" key="1">
    <citation type="submission" date="2019-12" db="EMBL/GenBank/DDBJ databases">
        <title>Genome sequencing and annotation of Brassica cretica.</title>
        <authorList>
            <person name="Studholme D.J."/>
            <person name="Sarris P.F."/>
        </authorList>
    </citation>
    <scope>NUCLEOTIDE SEQUENCE</scope>
    <source>
        <strain evidence="1">PFS-102/07</strain>
        <tissue evidence="1">Leaf</tissue>
    </source>
</reference>
<gene>
    <name evidence="1" type="ORF">F2Q70_00011124</name>
</gene>
<protein>
    <submittedName>
        <fullName evidence="1">Uncharacterized protein</fullName>
    </submittedName>
</protein>
<dbReference type="AlphaFoldDB" id="A0A8S9M242"/>
<proteinExistence type="predicted"/>